<protein>
    <recommendedName>
        <fullName evidence="3">DUF4174 domain-containing protein</fullName>
    </recommendedName>
</protein>
<name>A0A1M5N7J6_9RHOB</name>
<evidence type="ECO:0000259" key="3">
    <source>
        <dbReference type="Pfam" id="PF13778"/>
    </source>
</evidence>
<evidence type="ECO:0000313" key="4">
    <source>
        <dbReference type="EMBL" id="SHG85159.1"/>
    </source>
</evidence>
<dbReference type="AlphaFoldDB" id="A0A1M5N7J6"/>
<evidence type="ECO:0000256" key="1">
    <source>
        <dbReference type="ARBA" id="ARBA00022729"/>
    </source>
</evidence>
<sequence>MKVLFAMIGAALLAGPAAAQESLVDRWNEDRTQVFDASEVDLDELRWIARPIIVFGESEFEPQFRRQLDLLISEADELATRDVILITDTDPDVRSDLRTRFRPRAFMLAIVGKDGQIKLRKPAPWDVREISRSIDKMPLRQQEIRDRRGVVTQ</sequence>
<proteinExistence type="predicted"/>
<feature type="domain" description="DUF4174" evidence="3">
    <location>
        <begin position="42"/>
        <end position="143"/>
    </location>
</feature>
<dbReference type="OrthoDB" id="7362103at2"/>
<dbReference type="EMBL" id="FQXB01000001">
    <property type="protein sequence ID" value="SHG85159.1"/>
    <property type="molecule type" value="Genomic_DNA"/>
</dbReference>
<dbReference type="STRING" id="1508389.SAMN05444003_1215"/>
<reference evidence="4 5" key="1">
    <citation type="submission" date="2016-11" db="EMBL/GenBank/DDBJ databases">
        <authorList>
            <person name="Jaros S."/>
            <person name="Januszkiewicz K."/>
            <person name="Wedrychowicz H."/>
        </authorList>
    </citation>
    <scope>NUCLEOTIDE SEQUENCE [LARGE SCALE GENOMIC DNA]</scope>
    <source>
        <strain evidence="4 5">DSM 28715</strain>
    </source>
</reference>
<keyword evidence="1 2" id="KW-0732">Signal</keyword>
<keyword evidence="5" id="KW-1185">Reference proteome</keyword>
<feature type="signal peptide" evidence="2">
    <location>
        <begin position="1"/>
        <end position="19"/>
    </location>
</feature>
<dbReference type="RefSeq" id="WP_072899928.1">
    <property type="nucleotide sequence ID" value="NZ_FQXB01000001.1"/>
</dbReference>
<dbReference type="Proteomes" id="UP000184074">
    <property type="component" value="Unassembled WGS sequence"/>
</dbReference>
<evidence type="ECO:0000313" key="5">
    <source>
        <dbReference type="Proteomes" id="UP000184074"/>
    </source>
</evidence>
<dbReference type="InterPro" id="IPR025232">
    <property type="entry name" value="DUF4174"/>
</dbReference>
<gene>
    <name evidence="4" type="ORF">SAMN05444003_1215</name>
</gene>
<feature type="chain" id="PRO_5013042107" description="DUF4174 domain-containing protein" evidence="2">
    <location>
        <begin position="20"/>
        <end position="153"/>
    </location>
</feature>
<accession>A0A1M5N7J6</accession>
<evidence type="ECO:0000256" key="2">
    <source>
        <dbReference type="SAM" id="SignalP"/>
    </source>
</evidence>
<dbReference type="Pfam" id="PF13778">
    <property type="entry name" value="DUF4174"/>
    <property type="match status" value="1"/>
</dbReference>
<organism evidence="4 5">
    <name type="scientific">Cognatiyoonia sediminum</name>
    <dbReference type="NCBI Taxonomy" id="1508389"/>
    <lineage>
        <taxon>Bacteria</taxon>
        <taxon>Pseudomonadati</taxon>
        <taxon>Pseudomonadota</taxon>
        <taxon>Alphaproteobacteria</taxon>
        <taxon>Rhodobacterales</taxon>
        <taxon>Paracoccaceae</taxon>
        <taxon>Cognatiyoonia</taxon>
    </lineage>
</organism>